<dbReference type="InterPro" id="IPR050707">
    <property type="entry name" value="HTH_MetabolicPath_Reg"/>
</dbReference>
<name>A0ABS1MH15_9NOCA</name>
<reference evidence="6 7" key="1">
    <citation type="submission" date="2021-01" db="EMBL/GenBank/DDBJ databases">
        <title>WGS of actinomycetes isolated from Thailand.</title>
        <authorList>
            <person name="Thawai C."/>
        </authorList>
    </citation>
    <scope>NUCLEOTIDE SEQUENCE [LARGE SCALE GENOMIC DNA]</scope>
    <source>
        <strain evidence="6 7">LPG 2</strain>
    </source>
</reference>
<dbReference type="InterPro" id="IPR005471">
    <property type="entry name" value="Tscrpt_reg_IclR_N"/>
</dbReference>
<comment type="caution">
    <text evidence="6">The sequence shown here is derived from an EMBL/GenBank/DDBJ whole genome shotgun (WGS) entry which is preliminary data.</text>
</comment>
<keyword evidence="7" id="KW-1185">Reference proteome</keyword>
<evidence type="ECO:0000259" key="4">
    <source>
        <dbReference type="PROSITE" id="PS51077"/>
    </source>
</evidence>
<dbReference type="InterPro" id="IPR036388">
    <property type="entry name" value="WH-like_DNA-bd_sf"/>
</dbReference>
<proteinExistence type="predicted"/>
<evidence type="ECO:0000259" key="5">
    <source>
        <dbReference type="PROSITE" id="PS51078"/>
    </source>
</evidence>
<dbReference type="InterPro" id="IPR014757">
    <property type="entry name" value="Tscrpt_reg_IclR_C"/>
</dbReference>
<dbReference type="SUPFAM" id="SSF55781">
    <property type="entry name" value="GAF domain-like"/>
    <property type="match status" value="1"/>
</dbReference>
<dbReference type="Gene3D" id="3.30.450.40">
    <property type="match status" value="2"/>
</dbReference>
<dbReference type="PROSITE" id="PS51078">
    <property type="entry name" value="ICLR_ED"/>
    <property type="match status" value="1"/>
</dbReference>
<evidence type="ECO:0000313" key="6">
    <source>
        <dbReference type="EMBL" id="MBL1079962.1"/>
    </source>
</evidence>
<dbReference type="Proteomes" id="UP000602198">
    <property type="component" value="Unassembled WGS sequence"/>
</dbReference>
<dbReference type="SUPFAM" id="SSF46785">
    <property type="entry name" value="Winged helix' DNA-binding domain"/>
    <property type="match status" value="1"/>
</dbReference>
<gene>
    <name evidence="6" type="ORF">JK358_36755</name>
</gene>
<dbReference type="EMBL" id="JAERRJ010000022">
    <property type="protein sequence ID" value="MBL1079962.1"/>
    <property type="molecule type" value="Genomic_DNA"/>
</dbReference>
<dbReference type="RefSeq" id="WP_201957967.1">
    <property type="nucleotide sequence ID" value="NZ_JAERRJ010000022.1"/>
</dbReference>
<dbReference type="PROSITE" id="PS51077">
    <property type="entry name" value="HTH_ICLR"/>
    <property type="match status" value="1"/>
</dbReference>
<organism evidence="6 7">
    <name type="scientific">Nocardia acididurans</name>
    <dbReference type="NCBI Taxonomy" id="2802282"/>
    <lineage>
        <taxon>Bacteria</taxon>
        <taxon>Bacillati</taxon>
        <taxon>Actinomycetota</taxon>
        <taxon>Actinomycetes</taxon>
        <taxon>Mycobacteriales</taxon>
        <taxon>Nocardiaceae</taxon>
        <taxon>Nocardia</taxon>
    </lineage>
</organism>
<dbReference type="InterPro" id="IPR029016">
    <property type="entry name" value="GAF-like_dom_sf"/>
</dbReference>
<dbReference type="Gene3D" id="1.10.10.10">
    <property type="entry name" value="Winged helix-like DNA-binding domain superfamily/Winged helix DNA-binding domain"/>
    <property type="match status" value="1"/>
</dbReference>
<keyword evidence="3" id="KW-0804">Transcription</keyword>
<feature type="domain" description="HTH iclR-type" evidence="4">
    <location>
        <begin position="12"/>
        <end position="73"/>
    </location>
</feature>
<protein>
    <submittedName>
        <fullName evidence="6">Helix-turn-helix domain-containing protein</fullName>
    </submittedName>
</protein>
<evidence type="ECO:0000256" key="3">
    <source>
        <dbReference type="ARBA" id="ARBA00023163"/>
    </source>
</evidence>
<keyword evidence="1" id="KW-0805">Transcription regulation</keyword>
<dbReference type="PANTHER" id="PTHR30136">
    <property type="entry name" value="HELIX-TURN-HELIX TRANSCRIPTIONAL REGULATOR, ICLR FAMILY"/>
    <property type="match status" value="1"/>
</dbReference>
<dbReference type="InterPro" id="IPR036390">
    <property type="entry name" value="WH_DNA-bd_sf"/>
</dbReference>
<dbReference type="SMART" id="SM00346">
    <property type="entry name" value="HTH_ICLR"/>
    <property type="match status" value="1"/>
</dbReference>
<evidence type="ECO:0000313" key="7">
    <source>
        <dbReference type="Proteomes" id="UP000602198"/>
    </source>
</evidence>
<sequence>MPTGKTRAGETSPPTQRVTSIVELLAAQHSPLTAAEIADALELNRSTAGSILTALAERGWVRRLPDLSYELGPALVALGLRAADSNGDRARLEAELERLAERTDCGAALTAISGDHLEFVAVTRDRMTAGIEQGARIPLLAPAGAAIIAHSSPARQQDWLATGAPESRAEQQSVLETLRAAGYCAWRLEPDSLPTVRVLSDVAHHLADHPSSKELHGRVLAQLATIIGSAYDRATFDGEAALPLSYMSVPVFDGGGHAVLELKIGPLRVDVTRAERRRYLGELEAAARRIGGSLERKNHVRP</sequence>
<dbReference type="Pfam" id="PF09339">
    <property type="entry name" value="HTH_IclR"/>
    <property type="match status" value="1"/>
</dbReference>
<accession>A0ABS1MH15</accession>
<evidence type="ECO:0000256" key="1">
    <source>
        <dbReference type="ARBA" id="ARBA00023015"/>
    </source>
</evidence>
<keyword evidence="2" id="KW-0238">DNA-binding</keyword>
<evidence type="ECO:0000256" key="2">
    <source>
        <dbReference type="ARBA" id="ARBA00023125"/>
    </source>
</evidence>
<dbReference type="PANTHER" id="PTHR30136:SF24">
    <property type="entry name" value="HTH-TYPE TRANSCRIPTIONAL REPRESSOR ALLR"/>
    <property type="match status" value="1"/>
</dbReference>
<feature type="domain" description="IclR-ED" evidence="5">
    <location>
        <begin position="74"/>
        <end position="296"/>
    </location>
</feature>